<evidence type="ECO:0000256" key="1">
    <source>
        <dbReference type="SAM" id="MobiDB-lite"/>
    </source>
</evidence>
<evidence type="ECO:0008006" key="5">
    <source>
        <dbReference type="Google" id="ProtNLM"/>
    </source>
</evidence>
<protein>
    <recommendedName>
        <fullName evidence="5">Lipoprotein</fullName>
    </recommendedName>
</protein>
<dbReference type="PROSITE" id="PS51257">
    <property type="entry name" value="PROKAR_LIPOPROTEIN"/>
    <property type="match status" value="1"/>
</dbReference>
<feature type="signal peptide" evidence="2">
    <location>
        <begin position="1"/>
        <end position="22"/>
    </location>
</feature>
<evidence type="ECO:0000313" key="3">
    <source>
        <dbReference type="EMBL" id="MBO3743918.1"/>
    </source>
</evidence>
<name>A0ABS3UZA2_9ACTN</name>
<feature type="chain" id="PRO_5046778049" description="Lipoprotein" evidence="2">
    <location>
        <begin position="23"/>
        <end position="188"/>
    </location>
</feature>
<accession>A0ABS3UZA2</accession>
<proteinExistence type="predicted"/>
<feature type="region of interest" description="Disordered" evidence="1">
    <location>
        <begin position="136"/>
        <end position="166"/>
    </location>
</feature>
<evidence type="ECO:0000256" key="2">
    <source>
        <dbReference type="SAM" id="SignalP"/>
    </source>
</evidence>
<evidence type="ECO:0000313" key="4">
    <source>
        <dbReference type="Proteomes" id="UP000679690"/>
    </source>
</evidence>
<feature type="region of interest" description="Disordered" evidence="1">
    <location>
        <begin position="75"/>
        <end position="97"/>
    </location>
</feature>
<organism evidence="3 4">
    <name type="scientific">Actinoplanes flavus</name>
    <dbReference type="NCBI Taxonomy" id="2820290"/>
    <lineage>
        <taxon>Bacteria</taxon>
        <taxon>Bacillati</taxon>
        <taxon>Actinomycetota</taxon>
        <taxon>Actinomycetes</taxon>
        <taxon>Micromonosporales</taxon>
        <taxon>Micromonosporaceae</taxon>
        <taxon>Actinoplanes</taxon>
    </lineage>
</organism>
<dbReference type="Proteomes" id="UP000679690">
    <property type="component" value="Unassembled WGS sequence"/>
</dbReference>
<sequence>MKWTSISLFLLLSAGLAGCAGASEEPKIATAASAPAAASAAAATTAAGDEVAAYLASARDYARCMRDAGFNVSDPDEKGQVKTLGEPKAGADPRAGREKCSKLLQPIPAELQQGTERTAEQIAAAREYAKCMRANGAADFPDPDAKGEFPDSADGKPAWNQETAAARKAVQKCAPIVGGSGDTSGGVG</sequence>
<comment type="caution">
    <text evidence="3">The sequence shown here is derived from an EMBL/GenBank/DDBJ whole genome shotgun (WGS) entry which is preliminary data.</text>
</comment>
<reference evidence="3 4" key="1">
    <citation type="submission" date="2021-03" db="EMBL/GenBank/DDBJ databases">
        <title>Actinoplanes flavus sp. nov., a novel actinomycete isolated from Coconut Palm rhizosphere soil.</title>
        <authorList>
            <person name="Luo X."/>
        </authorList>
    </citation>
    <scope>NUCLEOTIDE SEQUENCE [LARGE SCALE GENOMIC DNA]</scope>
    <source>
        <strain evidence="3 4">NEAU-H7</strain>
    </source>
</reference>
<keyword evidence="2" id="KW-0732">Signal</keyword>
<keyword evidence="4" id="KW-1185">Reference proteome</keyword>
<gene>
    <name evidence="3" type="ORF">J5X75_41130</name>
</gene>
<dbReference type="EMBL" id="JAGFNS010000048">
    <property type="protein sequence ID" value="MBO3743918.1"/>
    <property type="molecule type" value="Genomic_DNA"/>
</dbReference>